<dbReference type="PRINTS" id="PR00406">
    <property type="entry name" value="CYTB5RDTASE"/>
</dbReference>
<reference evidence="18" key="1">
    <citation type="journal article" date="2019" name="Int. J. Syst. Evol. Microbiol.">
        <title>The Global Catalogue of Microorganisms (GCM) 10K type strain sequencing project: providing services to taxonomists for standard genome sequencing and annotation.</title>
        <authorList>
            <consortium name="The Broad Institute Genomics Platform"/>
            <consortium name="The Broad Institute Genome Sequencing Center for Infectious Disease"/>
            <person name="Wu L."/>
            <person name="Ma J."/>
        </authorList>
    </citation>
    <scope>NUCLEOTIDE SEQUENCE [LARGE SCALE GENOMIC DNA]</scope>
    <source>
        <strain evidence="18">JCM 9458</strain>
    </source>
</reference>
<keyword evidence="5 14" id="KW-0561">Oxygen transport</keyword>
<dbReference type="Gene3D" id="3.40.50.80">
    <property type="entry name" value="Nucleotide-binding domain of ferredoxin-NADP reductase (FNR) module"/>
    <property type="match status" value="1"/>
</dbReference>
<dbReference type="PANTHER" id="PTHR43396">
    <property type="entry name" value="FLAVOHEMOPROTEIN"/>
    <property type="match status" value="1"/>
</dbReference>
<comment type="cofactor">
    <cofactor evidence="1">
        <name>heme b</name>
        <dbReference type="ChEBI" id="CHEBI:60344"/>
    </cofactor>
</comment>
<keyword evidence="18" id="KW-1185">Reference proteome</keyword>
<dbReference type="Proteomes" id="UP001501676">
    <property type="component" value="Unassembled WGS sequence"/>
</dbReference>
<dbReference type="EC" id="1.14.12.17" evidence="3"/>
<name>A0ABP6T071_9ACTN</name>
<evidence type="ECO:0000256" key="14">
    <source>
        <dbReference type="RuleBase" id="RU000356"/>
    </source>
</evidence>
<evidence type="ECO:0000256" key="13">
    <source>
        <dbReference type="ARBA" id="ARBA00049433"/>
    </source>
</evidence>
<keyword evidence="10" id="KW-0411">Iron-sulfur</keyword>
<keyword evidence="14" id="KW-0813">Transport</keyword>
<evidence type="ECO:0000256" key="2">
    <source>
        <dbReference type="ARBA" id="ARBA00006401"/>
    </source>
</evidence>
<feature type="domain" description="Globin" evidence="15">
    <location>
        <begin position="12"/>
        <end position="151"/>
    </location>
</feature>
<dbReference type="CDD" id="cd14782">
    <property type="entry name" value="FHb-globin_2"/>
    <property type="match status" value="1"/>
</dbReference>
<evidence type="ECO:0000256" key="6">
    <source>
        <dbReference type="ARBA" id="ARBA00022714"/>
    </source>
</evidence>
<keyword evidence="8" id="KW-0521">NADP</keyword>
<feature type="domain" description="FAD-binding FR-type" evidence="16">
    <location>
        <begin position="163"/>
        <end position="273"/>
    </location>
</feature>
<comment type="catalytic activity">
    <reaction evidence="12">
        <text>2 nitric oxide + NADH + 2 O2 = 2 nitrate + NAD(+) + H(+)</text>
        <dbReference type="Rhea" id="RHEA:19469"/>
        <dbReference type="ChEBI" id="CHEBI:15378"/>
        <dbReference type="ChEBI" id="CHEBI:15379"/>
        <dbReference type="ChEBI" id="CHEBI:16480"/>
        <dbReference type="ChEBI" id="CHEBI:17632"/>
        <dbReference type="ChEBI" id="CHEBI:57540"/>
        <dbReference type="ChEBI" id="CHEBI:57945"/>
        <dbReference type="EC" id="1.14.12.17"/>
    </reaction>
</comment>
<dbReference type="SUPFAM" id="SSF46458">
    <property type="entry name" value="Globin-like"/>
    <property type="match status" value="1"/>
</dbReference>
<dbReference type="InterPro" id="IPR012292">
    <property type="entry name" value="Globin/Proto"/>
</dbReference>
<dbReference type="SUPFAM" id="SSF52343">
    <property type="entry name" value="Ferredoxin reductase-like, C-terminal NADP-linked domain"/>
    <property type="match status" value="1"/>
</dbReference>
<dbReference type="PANTHER" id="PTHR43396:SF3">
    <property type="entry name" value="FLAVOHEMOPROTEIN"/>
    <property type="match status" value="1"/>
</dbReference>
<organism evidence="17 18">
    <name type="scientific">Cryptosporangium minutisporangium</name>
    <dbReference type="NCBI Taxonomy" id="113569"/>
    <lineage>
        <taxon>Bacteria</taxon>
        <taxon>Bacillati</taxon>
        <taxon>Actinomycetota</taxon>
        <taxon>Actinomycetes</taxon>
        <taxon>Cryptosporangiales</taxon>
        <taxon>Cryptosporangiaceae</taxon>
        <taxon>Cryptosporangium</taxon>
    </lineage>
</organism>
<evidence type="ECO:0000256" key="4">
    <source>
        <dbReference type="ARBA" id="ARBA00022617"/>
    </source>
</evidence>
<dbReference type="InterPro" id="IPR001433">
    <property type="entry name" value="OxRdtase_FAD/NAD-bd"/>
</dbReference>
<dbReference type="SUPFAM" id="SSF63380">
    <property type="entry name" value="Riboflavin synthase domain-like"/>
    <property type="match status" value="1"/>
</dbReference>
<dbReference type="PROSITE" id="PS01033">
    <property type="entry name" value="GLOBIN"/>
    <property type="match status" value="1"/>
</dbReference>
<evidence type="ECO:0000256" key="12">
    <source>
        <dbReference type="ARBA" id="ARBA00048649"/>
    </source>
</evidence>
<dbReference type="Pfam" id="PF00175">
    <property type="entry name" value="NAD_binding_1"/>
    <property type="match status" value="1"/>
</dbReference>
<keyword evidence="7" id="KW-0479">Metal-binding</keyword>
<comment type="similarity">
    <text evidence="14">Belongs to the globin family.</text>
</comment>
<evidence type="ECO:0000256" key="11">
    <source>
        <dbReference type="ARBA" id="ARBA00023027"/>
    </source>
</evidence>
<sequence>MTEASVRARQSLLSESSAEVVRATADVVAAHAEEITARFYPRMFAARPDLLRVFNQGNQATGEQSRALAGSVVAYAVQLVNPDAPPFDHILRRIAYKHVSLGIRPEQYTIVGHHLLAAVAEVLGEAVTPEVAAAWDEVYWLFATQLVAEEARLYQQAEVDPACPARPYRVVRRIDETQDVISLVLEPADGGPLPRITPGQYVSVFVDLPDGARQPRQYTVSSTRQDTRLQITVRRVRGAGGAPDGQVSSFLHDSVTVGDLLDVSAPAGDFVLQDATGPVLLASAGAGITTVLPIVEHLARTQPQRPVIVAHADRTPRDHALRETVLTVARELDHFTAYTWYEQPDVGDDQARIGYMDLSDVPLPDDVQVFTCGPLPFMRHVRTTLLARGVPAARIRYEVFGPDLWSARLTEPESGGR</sequence>
<evidence type="ECO:0000313" key="17">
    <source>
        <dbReference type="EMBL" id="GAA3389230.1"/>
    </source>
</evidence>
<dbReference type="InterPro" id="IPR017938">
    <property type="entry name" value="Riboflavin_synthase-like_b-brl"/>
</dbReference>
<evidence type="ECO:0000259" key="16">
    <source>
        <dbReference type="PROSITE" id="PS51384"/>
    </source>
</evidence>
<dbReference type="RefSeq" id="WP_345729535.1">
    <property type="nucleotide sequence ID" value="NZ_BAAAYN010000024.1"/>
</dbReference>
<dbReference type="InterPro" id="IPR039261">
    <property type="entry name" value="FNR_nucleotide-bd"/>
</dbReference>
<protein>
    <recommendedName>
        <fullName evidence="3">nitric oxide dioxygenase</fullName>
        <ecNumber evidence="3">1.14.12.17</ecNumber>
    </recommendedName>
</protein>
<evidence type="ECO:0000256" key="8">
    <source>
        <dbReference type="ARBA" id="ARBA00022857"/>
    </source>
</evidence>
<evidence type="ECO:0000256" key="5">
    <source>
        <dbReference type="ARBA" id="ARBA00022621"/>
    </source>
</evidence>
<keyword evidence="6" id="KW-0001">2Fe-2S</keyword>
<evidence type="ECO:0000256" key="9">
    <source>
        <dbReference type="ARBA" id="ARBA00023004"/>
    </source>
</evidence>
<keyword evidence="4 14" id="KW-0349">Heme</keyword>
<keyword evidence="11" id="KW-0520">NAD</keyword>
<proteinExistence type="inferred from homology"/>
<gene>
    <name evidence="17" type="ORF">GCM10020369_38550</name>
</gene>
<evidence type="ECO:0000256" key="7">
    <source>
        <dbReference type="ARBA" id="ARBA00022723"/>
    </source>
</evidence>
<dbReference type="Gene3D" id="1.10.490.10">
    <property type="entry name" value="Globins"/>
    <property type="match status" value="1"/>
</dbReference>
<evidence type="ECO:0000313" key="18">
    <source>
        <dbReference type="Proteomes" id="UP001501676"/>
    </source>
</evidence>
<dbReference type="EMBL" id="BAAAYN010000024">
    <property type="protein sequence ID" value="GAA3389230.1"/>
    <property type="molecule type" value="Genomic_DNA"/>
</dbReference>
<dbReference type="InterPro" id="IPR017927">
    <property type="entry name" value="FAD-bd_FR_type"/>
</dbReference>
<dbReference type="InterPro" id="IPR000971">
    <property type="entry name" value="Globin"/>
</dbReference>
<dbReference type="Gene3D" id="2.40.30.10">
    <property type="entry name" value="Translation factors"/>
    <property type="match status" value="1"/>
</dbReference>
<keyword evidence="9" id="KW-0408">Iron</keyword>
<accession>A0ABP6T071</accession>
<dbReference type="PROSITE" id="PS51384">
    <property type="entry name" value="FAD_FR"/>
    <property type="match status" value="1"/>
</dbReference>
<evidence type="ECO:0000256" key="3">
    <source>
        <dbReference type="ARBA" id="ARBA00012229"/>
    </source>
</evidence>
<dbReference type="CDD" id="cd06184">
    <property type="entry name" value="flavohem_like_fad_nad_binding"/>
    <property type="match status" value="1"/>
</dbReference>
<comment type="caution">
    <text evidence="17">The sequence shown here is derived from an EMBL/GenBank/DDBJ whole genome shotgun (WGS) entry which is preliminary data.</text>
</comment>
<evidence type="ECO:0000259" key="15">
    <source>
        <dbReference type="PROSITE" id="PS01033"/>
    </source>
</evidence>
<dbReference type="InterPro" id="IPR009050">
    <property type="entry name" value="Globin-like_sf"/>
</dbReference>
<evidence type="ECO:0000256" key="1">
    <source>
        <dbReference type="ARBA" id="ARBA00001970"/>
    </source>
</evidence>
<comment type="catalytic activity">
    <reaction evidence="13">
        <text>2 nitric oxide + NADPH + 2 O2 = 2 nitrate + NADP(+) + H(+)</text>
        <dbReference type="Rhea" id="RHEA:19465"/>
        <dbReference type="ChEBI" id="CHEBI:15378"/>
        <dbReference type="ChEBI" id="CHEBI:15379"/>
        <dbReference type="ChEBI" id="CHEBI:16480"/>
        <dbReference type="ChEBI" id="CHEBI:17632"/>
        <dbReference type="ChEBI" id="CHEBI:57783"/>
        <dbReference type="ChEBI" id="CHEBI:58349"/>
        <dbReference type="EC" id="1.14.12.17"/>
    </reaction>
</comment>
<dbReference type="InterPro" id="IPR008333">
    <property type="entry name" value="Cbr1-like_FAD-bd_dom"/>
</dbReference>
<evidence type="ECO:0000256" key="10">
    <source>
        <dbReference type="ARBA" id="ARBA00023014"/>
    </source>
</evidence>
<dbReference type="Pfam" id="PF00042">
    <property type="entry name" value="Globin"/>
    <property type="match status" value="1"/>
</dbReference>
<comment type="similarity">
    <text evidence="2">In the C-terminal section; belongs to the flavoprotein pyridine nucleotide cytochrome reductase family.</text>
</comment>
<dbReference type="Pfam" id="PF00970">
    <property type="entry name" value="FAD_binding_6"/>
    <property type="match status" value="1"/>
</dbReference>